<dbReference type="InterPro" id="IPR027417">
    <property type="entry name" value="P-loop_NTPase"/>
</dbReference>
<keyword evidence="2" id="KW-0378">Hydrolase</keyword>
<accession>A0A438DH01</accession>
<dbReference type="AlphaFoldDB" id="A0A438DH01"/>
<keyword evidence="2" id="KW-0547">Nucleotide-binding</keyword>
<dbReference type="Pfam" id="PF00271">
    <property type="entry name" value="Helicase_C"/>
    <property type="match status" value="1"/>
</dbReference>
<evidence type="ECO:0000313" key="2">
    <source>
        <dbReference type="EMBL" id="RVW34730.1"/>
    </source>
</evidence>
<keyword evidence="2" id="KW-0347">Helicase</keyword>
<organism evidence="2 3">
    <name type="scientific">Vitis vinifera</name>
    <name type="common">Grape</name>
    <dbReference type="NCBI Taxonomy" id="29760"/>
    <lineage>
        <taxon>Eukaryota</taxon>
        <taxon>Viridiplantae</taxon>
        <taxon>Streptophyta</taxon>
        <taxon>Embryophyta</taxon>
        <taxon>Tracheophyta</taxon>
        <taxon>Spermatophyta</taxon>
        <taxon>Magnoliopsida</taxon>
        <taxon>eudicotyledons</taxon>
        <taxon>Gunneridae</taxon>
        <taxon>Pentapetalae</taxon>
        <taxon>rosids</taxon>
        <taxon>Vitales</taxon>
        <taxon>Vitaceae</taxon>
        <taxon>Viteae</taxon>
        <taxon>Vitis</taxon>
    </lineage>
</organism>
<name>A0A438DH01_VITVI</name>
<reference evidence="2 3" key="1">
    <citation type="journal article" date="2018" name="PLoS Genet.">
        <title>Population sequencing reveals clonal diversity and ancestral inbreeding in the grapevine cultivar Chardonnay.</title>
        <authorList>
            <person name="Roach M.J."/>
            <person name="Johnson D.L."/>
            <person name="Bohlmann J."/>
            <person name="van Vuuren H.J."/>
            <person name="Jones S.J."/>
            <person name="Pretorius I.S."/>
            <person name="Schmidt S.A."/>
            <person name="Borneman A.R."/>
        </authorList>
    </citation>
    <scope>NUCLEOTIDE SEQUENCE [LARGE SCALE GENOMIC DNA]</scope>
    <source>
        <strain evidence="3">cv. Chardonnay</strain>
        <tissue evidence="2">Leaf</tissue>
    </source>
</reference>
<feature type="domain" description="Helicase C-terminal" evidence="1">
    <location>
        <begin position="4"/>
        <end position="74"/>
    </location>
</feature>
<dbReference type="Proteomes" id="UP000288805">
    <property type="component" value="Unassembled WGS sequence"/>
</dbReference>
<dbReference type="SUPFAM" id="SSF52540">
    <property type="entry name" value="P-loop containing nucleoside triphosphate hydrolases"/>
    <property type="match status" value="1"/>
</dbReference>
<dbReference type="GO" id="GO:0004386">
    <property type="term" value="F:helicase activity"/>
    <property type="evidence" value="ECO:0007669"/>
    <property type="project" value="UniProtKB-KW"/>
</dbReference>
<dbReference type="InterPro" id="IPR001650">
    <property type="entry name" value="Helicase_C-like"/>
</dbReference>
<evidence type="ECO:0000313" key="3">
    <source>
        <dbReference type="Proteomes" id="UP000288805"/>
    </source>
</evidence>
<comment type="caution">
    <text evidence="2">The sequence shown here is derived from an EMBL/GenBank/DDBJ whole genome shotgun (WGS) entry which is preliminary data.</text>
</comment>
<dbReference type="EMBL" id="QGNW01001627">
    <property type="protein sequence ID" value="RVW34730.1"/>
    <property type="molecule type" value="Genomic_DNA"/>
</dbReference>
<sequence>MLLSRNRVLVFVLYKKEAARVENMLQRRYSPFICYCFHLPRGWNVVSIHGDKAQQARTAALSLFKKGSCPLMVCCL</sequence>
<gene>
    <name evidence="2" type="primary">Os07g0301200_2</name>
    <name evidence="2" type="ORF">CK203_110706</name>
</gene>
<dbReference type="Gene3D" id="3.40.50.300">
    <property type="entry name" value="P-loop containing nucleotide triphosphate hydrolases"/>
    <property type="match status" value="1"/>
</dbReference>
<proteinExistence type="predicted"/>
<evidence type="ECO:0000259" key="1">
    <source>
        <dbReference type="Pfam" id="PF00271"/>
    </source>
</evidence>
<protein>
    <submittedName>
        <fullName evidence="2">DEAD-box ATP-dependent RNA helicase 5</fullName>
    </submittedName>
</protein>
<keyword evidence="2" id="KW-0067">ATP-binding</keyword>